<comment type="caution">
    <text evidence="2">The sequence shown here is derived from an EMBL/GenBank/DDBJ whole genome shotgun (WGS) entry which is preliminary data.</text>
</comment>
<keyword evidence="3" id="KW-1185">Reference proteome</keyword>
<dbReference type="AlphaFoldDB" id="A0A2R5FJC6"/>
<keyword evidence="1" id="KW-1133">Transmembrane helix</keyword>
<organism evidence="2 3">
    <name type="scientific">Nostoc commune NIES-4072</name>
    <dbReference type="NCBI Taxonomy" id="2005467"/>
    <lineage>
        <taxon>Bacteria</taxon>
        <taxon>Bacillati</taxon>
        <taxon>Cyanobacteriota</taxon>
        <taxon>Cyanophyceae</taxon>
        <taxon>Nostocales</taxon>
        <taxon>Nostocaceae</taxon>
        <taxon>Nostoc</taxon>
    </lineage>
</organism>
<dbReference type="Proteomes" id="UP000245124">
    <property type="component" value="Unassembled WGS sequence"/>
</dbReference>
<evidence type="ECO:0000313" key="2">
    <source>
        <dbReference type="EMBL" id="GBG18866.1"/>
    </source>
</evidence>
<evidence type="ECO:0000313" key="3">
    <source>
        <dbReference type="Proteomes" id="UP000245124"/>
    </source>
</evidence>
<sequence>MLDNPDFLNVRKLAFALALGPLGLLLLFFILDVTLPHSKLLQVSERACLTSEMTASIATLNPNKCEN</sequence>
<feature type="transmembrane region" description="Helical" evidence="1">
    <location>
        <begin position="12"/>
        <end position="31"/>
    </location>
</feature>
<keyword evidence="1" id="KW-0812">Transmembrane</keyword>
<proteinExistence type="predicted"/>
<protein>
    <submittedName>
        <fullName evidence="2">Uncharacterized protein</fullName>
    </submittedName>
</protein>
<gene>
    <name evidence="2" type="ORF">NIES4072_25310</name>
</gene>
<accession>A0A2R5FJC6</accession>
<reference evidence="2 3" key="1">
    <citation type="submission" date="2017-06" db="EMBL/GenBank/DDBJ databases">
        <title>Genome sequencing of cyanobaciteial culture collection at National Institute for Environmental Studies (NIES).</title>
        <authorList>
            <person name="Hirose Y."/>
            <person name="Shimura Y."/>
            <person name="Fujisawa T."/>
            <person name="Nakamura Y."/>
            <person name="Kawachi M."/>
        </authorList>
    </citation>
    <scope>NUCLEOTIDE SEQUENCE [LARGE SCALE GENOMIC DNA]</scope>
    <source>
        <strain evidence="2 3">NIES-4072</strain>
    </source>
</reference>
<dbReference type="EMBL" id="BDUD01000001">
    <property type="protein sequence ID" value="GBG18866.1"/>
    <property type="molecule type" value="Genomic_DNA"/>
</dbReference>
<keyword evidence="1" id="KW-0472">Membrane</keyword>
<evidence type="ECO:0000256" key="1">
    <source>
        <dbReference type="SAM" id="Phobius"/>
    </source>
</evidence>
<name>A0A2R5FJC6_NOSCO</name>